<gene>
    <name evidence="1" type="ORF">RQP53_24570</name>
</gene>
<evidence type="ECO:0000313" key="1">
    <source>
        <dbReference type="EMBL" id="MDT9002469.1"/>
    </source>
</evidence>
<dbReference type="Gene3D" id="2.130.10.10">
    <property type="entry name" value="YVTN repeat-like/Quinoprotein amine dehydrogenase"/>
    <property type="match status" value="1"/>
</dbReference>
<dbReference type="InterPro" id="IPR015943">
    <property type="entry name" value="WD40/YVTN_repeat-like_dom_sf"/>
</dbReference>
<dbReference type="EMBL" id="JAVXZY010000025">
    <property type="protein sequence ID" value="MDT9002469.1"/>
    <property type="molecule type" value="Genomic_DNA"/>
</dbReference>
<evidence type="ECO:0000313" key="2">
    <source>
        <dbReference type="Proteomes" id="UP001246372"/>
    </source>
</evidence>
<dbReference type="Proteomes" id="UP001246372">
    <property type="component" value="Unassembled WGS sequence"/>
</dbReference>
<sequence>MASRALKLPTSYALCVSHSESLIAALGRNVVIADLDCRRRLNTSHPLSHPSHADFSADDRLLVVKSTWGEIAVLDTKSGENLCSHRPKRQDEGTAIRFAPDSDFLVDGSWSGEIRVRQVSNLSVIESFAFEGEMIKAVSRNEQGDLWLFAHTTKYKPEVAETPRPNVSLWKWPLRAAQSTFSVGLKTLDAAALAPTAPYIAVVGFCEETNVRVLRILSSSGSVLASTPLTIGGTGSSTRWSRDSKLVGTVSKGGFVIYSAPDLTPYATYPEEYPADLAILSNGAEVVLGSWSACRFAAMVPSDV</sequence>
<accession>A0ABU3PIT2</accession>
<name>A0ABU3PIT2_9BURK</name>
<keyword evidence="2" id="KW-1185">Reference proteome</keyword>
<dbReference type="SUPFAM" id="SSF69322">
    <property type="entry name" value="Tricorn protease domain 2"/>
    <property type="match status" value="1"/>
</dbReference>
<protein>
    <submittedName>
        <fullName evidence="1">WD40 repeat domain-containing protein</fullName>
    </submittedName>
</protein>
<proteinExistence type="predicted"/>
<comment type="caution">
    <text evidence="1">The sequence shown here is derived from an EMBL/GenBank/DDBJ whole genome shotgun (WGS) entry which is preliminary data.</text>
</comment>
<dbReference type="RefSeq" id="WP_315653366.1">
    <property type="nucleotide sequence ID" value="NZ_JAVXZY010000025.1"/>
</dbReference>
<reference evidence="1" key="1">
    <citation type="submission" date="2023-09" db="EMBL/GenBank/DDBJ databases">
        <title>Paucibacter sp. APW11 Genome sequencing and assembly.</title>
        <authorList>
            <person name="Kim I."/>
        </authorList>
    </citation>
    <scope>NUCLEOTIDE SEQUENCE</scope>
    <source>
        <strain evidence="1">APW11</strain>
    </source>
</reference>
<organism evidence="1 2">
    <name type="scientific">Roseateles aquae</name>
    <dbReference type="NCBI Taxonomy" id="3077235"/>
    <lineage>
        <taxon>Bacteria</taxon>
        <taxon>Pseudomonadati</taxon>
        <taxon>Pseudomonadota</taxon>
        <taxon>Betaproteobacteria</taxon>
        <taxon>Burkholderiales</taxon>
        <taxon>Sphaerotilaceae</taxon>
        <taxon>Roseateles</taxon>
    </lineage>
</organism>